<protein>
    <submittedName>
        <fullName evidence="5">MCE family protein</fullName>
    </submittedName>
</protein>
<accession>A0A399RYB6</accession>
<keyword evidence="3" id="KW-0812">Transmembrane</keyword>
<evidence type="ECO:0000256" key="2">
    <source>
        <dbReference type="SAM" id="MobiDB-lite"/>
    </source>
</evidence>
<evidence type="ECO:0000256" key="1">
    <source>
        <dbReference type="SAM" id="Coils"/>
    </source>
</evidence>
<keyword evidence="1" id="KW-0175">Coiled coil</keyword>
<feature type="region of interest" description="Disordered" evidence="2">
    <location>
        <begin position="343"/>
        <end position="366"/>
    </location>
</feature>
<feature type="transmembrane region" description="Helical" evidence="3">
    <location>
        <begin position="7"/>
        <end position="27"/>
    </location>
</feature>
<evidence type="ECO:0000256" key="3">
    <source>
        <dbReference type="SAM" id="Phobius"/>
    </source>
</evidence>
<keyword evidence="3" id="KW-0472">Membrane</keyword>
<feature type="domain" description="Mce/MlaD" evidence="4">
    <location>
        <begin position="36"/>
        <end position="111"/>
    </location>
</feature>
<proteinExistence type="predicted"/>
<feature type="coiled-coil region" evidence="1">
    <location>
        <begin position="214"/>
        <end position="257"/>
    </location>
</feature>
<evidence type="ECO:0000313" key="6">
    <source>
        <dbReference type="Proteomes" id="UP000266005"/>
    </source>
</evidence>
<dbReference type="EMBL" id="QWGE01000004">
    <property type="protein sequence ID" value="RIJ36960.1"/>
    <property type="molecule type" value="Genomic_DNA"/>
</dbReference>
<dbReference type="PANTHER" id="PTHR33371:SF4">
    <property type="entry name" value="INTERMEMBRANE PHOSPHOLIPID TRANSPORT SYSTEM BINDING PROTEIN MLAD"/>
    <property type="match status" value="1"/>
</dbReference>
<dbReference type="RefSeq" id="WP_119432895.1">
    <property type="nucleotide sequence ID" value="NZ_QWGE01000004.1"/>
</dbReference>
<sequence>MKISKEIKVALLGIVAIAILYFGFMFLKGSDIFSDSRTYYVVYDSVDGLAVSNPVILNGVQVGTVQDMKLMTEQDNKILVELDVLKDLAVGDSTIAALTSSDLLGSKAIMIYLGNSSKRYEGGEKLIPYKESSITDIISSKTVPVIDKVDTTLARVNRLLDSEAKDNLQGILANTKTTTDAINRILLANQENINQITSNISQLTTSLRRTQRHIDRLALNMAEITDTLKQVEINKLVNNANKAVMELESVATKLNSNQGSLGKLMNDEQMYENLNQSSEALNLLLRDIQAYPKRYVSFSVFGRKDKYKVDETGRVITLEEVKEMQDRHPAEFRTVPDTVYVPVPEKTPLKGTAAAPGAKATPKSNR</sequence>
<keyword evidence="6" id="KW-1185">Reference proteome</keyword>
<gene>
    <name evidence="5" type="ORF">D1627_14160</name>
</gene>
<evidence type="ECO:0000313" key="5">
    <source>
        <dbReference type="EMBL" id="RIJ36960.1"/>
    </source>
</evidence>
<organism evidence="5 6">
    <name type="scientific">Pontibacter oryzae</name>
    <dbReference type="NCBI Taxonomy" id="2304593"/>
    <lineage>
        <taxon>Bacteria</taxon>
        <taxon>Pseudomonadati</taxon>
        <taxon>Bacteroidota</taxon>
        <taxon>Cytophagia</taxon>
        <taxon>Cytophagales</taxon>
        <taxon>Hymenobacteraceae</taxon>
        <taxon>Pontibacter</taxon>
    </lineage>
</organism>
<dbReference type="Pfam" id="PF02470">
    <property type="entry name" value="MlaD"/>
    <property type="match status" value="1"/>
</dbReference>
<comment type="caution">
    <text evidence="5">The sequence shown here is derived from an EMBL/GenBank/DDBJ whole genome shotgun (WGS) entry which is preliminary data.</text>
</comment>
<keyword evidence="3" id="KW-1133">Transmembrane helix</keyword>
<reference evidence="6" key="1">
    <citation type="submission" date="2018-08" db="EMBL/GenBank/DDBJ databases">
        <title>Mucilaginibacter sp. MYSH2.</title>
        <authorList>
            <person name="Seo T."/>
        </authorList>
    </citation>
    <scope>NUCLEOTIDE SEQUENCE [LARGE SCALE GENOMIC DNA]</scope>
    <source>
        <strain evidence="6">KIRAN</strain>
    </source>
</reference>
<dbReference type="InterPro" id="IPR003399">
    <property type="entry name" value="Mce/MlaD"/>
</dbReference>
<dbReference type="AlphaFoldDB" id="A0A399RYB6"/>
<dbReference type="InterPro" id="IPR052336">
    <property type="entry name" value="MlaD_Phospholipid_Transporter"/>
</dbReference>
<evidence type="ECO:0000259" key="4">
    <source>
        <dbReference type="Pfam" id="PF02470"/>
    </source>
</evidence>
<dbReference type="PANTHER" id="PTHR33371">
    <property type="entry name" value="INTERMEMBRANE PHOSPHOLIPID TRANSPORT SYSTEM BINDING PROTEIN MLAD-RELATED"/>
    <property type="match status" value="1"/>
</dbReference>
<name>A0A399RYB6_9BACT</name>
<dbReference type="Proteomes" id="UP000266005">
    <property type="component" value="Unassembled WGS sequence"/>
</dbReference>
<feature type="compositionally biased region" description="Low complexity" evidence="2">
    <location>
        <begin position="349"/>
        <end position="366"/>
    </location>
</feature>
<dbReference type="OrthoDB" id="9769132at2"/>